<accession>A0ABQ9TDS6</accession>
<feature type="compositionally biased region" description="Basic and acidic residues" evidence="1">
    <location>
        <begin position="109"/>
        <end position="135"/>
    </location>
</feature>
<evidence type="ECO:0000313" key="2">
    <source>
        <dbReference type="EMBL" id="KAK2082893.1"/>
    </source>
</evidence>
<dbReference type="Proteomes" id="UP001266305">
    <property type="component" value="Unassembled WGS sequence"/>
</dbReference>
<sequence>MSRSASRHSHTAPTPKDFAGDVRVTVMVCLSLPTRSLQSCSRQRKGQLSHVASPLCEWIRSRDYKKPPNPISPGGAGAKNDILGILWRWGDLMGCSPRMEQDPSCLENRQSKEPADNGRSSGEGKRGRADSGGEQKKRKATCHPGRFQDRREEVAEEGLAGNKYPDMALPV</sequence>
<name>A0ABQ9TDS6_SAGOE</name>
<protein>
    <submittedName>
        <fullName evidence="2">Uncharacterized protein</fullName>
    </submittedName>
</protein>
<evidence type="ECO:0000256" key="1">
    <source>
        <dbReference type="SAM" id="MobiDB-lite"/>
    </source>
</evidence>
<dbReference type="EMBL" id="JASSZA010000023">
    <property type="protein sequence ID" value="KAK2082893.1"/>
    <property type="molecule type" value="Genomic_DNA"/>
</dbReference>
<evidence type="ECO:0000313" key="3">
    <source>
        <dbReference type="Proteomes" id="UP001266305"/>
    </source>
</evidence>
<reference evidence="2 3" key="1">
    <citation type="submission" date="2023-05" db="EMBL/GenBank/DDBJ databases">
        <title>B98-5 Cell Line De Novo Hybrid Assembly: An Optical Mapping Approach.</title>
        <authorList>
            <person name="Kananen K."/>
            <person name="Auerbach J.A."/>
            <person name="Kautto E."/>
            <person name="Blachly J.S."/>
        </authorList>
    </citation>
    <scope>NUCLEOTIDE SEQUENCE [LARGE SCALE GENOMIC DNA]</scope>
    <source>
        <strain evidence="2">B95-8</strain>
        <tissue evidence="2">Cell line</tissue>
    </source>
</reference>
<keyword evidence="3" id="KW-1185">Reference proteome</keyword>
<gene>
    <name evidence="2" type="ORF">P7K49_038129</name>
</gene>
<organism evidence="2 3">
    <name type="scientific">Saguinus oedipus</name>
    <name type="common">Cotton-top tamarin</name>
    <name type="synonym">Oedipomidas oedipus</name>
    <dbReference type="NCBI Taxonomy" id="9490"/>
    <lineage>
        <taxon>Eukaryota</taxon>
        <taxon>Metazoa</taxon>
        <taxon>Chordata</taxon>
        <taxon>Craniata</taxon>
        <taxon>Vertebrata</taxon>
        <taxon>Euteleostomi</taxon>
        <taxon>Mammalia</taxon>
        <taxon>Eutheria</taxon>
        <taxon>Euarchontoglires</taxon>
        <taxon>Primates</taxon>
        <taxon>Haplorrhini</taxon>
        <taxon>Platyrrhini</taxon>
        <taxon>Cebidae</taxon>
        <taxon>Callitrichinae</taxon>
        <taxon>Saguinus</taxon>
    </lineage>
</organism>
<feature type="region of interest" description="Disordered" evidence="1">
    <location>
        <begin position="98"/>
        <end position="171"/>
    </location>
</feature>
<comment type="caution">
    <text evidence="2">The sequence shown here is derived from an EMBL/GenBank/DDBJ whole genome shotgun (WGS) entry which is preliminary data.</text>
</comment>
<proteinExistence type="predicted"/>